<dbReference type="GO" id="GO:0005507">
    <property type="term" value="F:copper ion binding"/>
    <property type="evidence" value="ECO:0007669"/>
    <property type="project" value="TreeGrafter"/>
</dbReference>
<accession>A0AA38R765</accession>
<dbReference type="Proteomes" id="UP001174691">
    <property type="component" value="Unassembled WGS sequence"/>
</dbReference>
<comment type="caution">
    <text evidence="3">The sequence shown here is derived from an EMBL/GenBank/DDBJ whole genome shotgun (WGS) entry which is preliminary data.</text>
</comment>
<dbReference type="InterPro" id="IPR005627">
    <property type="entry name" value="CutC-like"/>
</dbReference>
<protein>
    <recommendedName>
        <fullName evidence="2">Copper homeostasis protein cutC homolog</fullName>
    </recommendedName>
</protein>
<dbReference type="AlphaFoldDB" id="A0AA38R765"/>
<dbReference type="PROSITE" id="PS51257">
    <property type="entry name" value="PROKAR_LIPOPROTEIN"/>
    <property type="match status" value="1"/>
</dbReference>
<evidence type="ECO:0000313" key="3">
    <source>
        <dbReference type="EMBL" id="KAJ9139273.1"/>
    </source>
</evidence>
<organism evidence="3 4">
    <name type="scientific">Coniochaeta hoffmannii</name>
    <dbReference type="NCBI Taxonomy" id="91930"/>
    <lineage>
        <taxon>Eukaryota</taxon>
        <taxon>Fungi</taxon>
        <taxon>Dikarya</taxon>
        <taxon>Ascomycota</taxon>
        <taxon>Pezizomycotina</taxon>
        <taxon>Sordariomycetes</taxon>
        <taxon>Sordariomycetidae</taxon>
        <taxon>Coniochaetales</taxon>
        <taxon>Coniochaetaceae</taxon>
        <taxon>Coniochaeta</taxon>
    </lineage>
</organism>
<gene>
    <name evidence="3" type="ORF">NKR19_g7523</name>
</gene>
<dbReference type="PANTHER" id="PTHR12598:SF0">
    <property type="entry name" value="COPPER HOMEOSTASIS PROTEIN CUTC HOMOLOG"/>
    <property type="match status" value="1"/>
</dbReference>
<comment type="similarity">
    <text evidence="1">Belongs to the CutC family.</text>
</comment>
<name>A0AA38R765_9PEZI</name>
<evidence type="ECO:0000313" key="4">
    <source>
        <dbReference type="Proteomes" id="UP001174691"/>
    </source>
</evidence>
<sequence>MSNGRTILEVPIFNRTSVLPAIAAGCRRVELNATGSYPVGGTTPSLELVRDVLCDLDSLPFPVPLRVMIRPSGGDFVYIGEEQSLIRTSIEQIKPLLRAERGDGFVFGALRPARENGLRRVDWRLCERVVGWCEPLPVVCHRAFDEAVETDEPVEMGMARLAVRVGGVGFKGLLTSGGPGNAGDNLPVLRGIVEEIGGTMEVVVGGGVRSGNVVRRLMSTRSGGSWAFGRRMEIQEMLGKRNRQAASSEDVRLRTHPYLRPGTMNLRLGNPVPSVIASRTVGEAAGGIQG</sequence>
<dbReference type="Gene3D" id="3.20.20.380">
    <property type="entry name" value="Copper homeostasis (CutC) domain"/>
    <property type="match status" value="1"/>
</dbReference>
<dbReference type="PANTHER" id="PTHR12598">
    <property type="entry name" value="COPPER HOMEOSTASIS PROTEIN CUTC"/>
    <property type="match status" value="1"/>
</dbReference>
<proteinExistence type="inferred from homology"/>
<dbReference type="InterPro" id="IPR036822">
    <property type="entry name" value="CutC-like_dom_sf"/>
</dbReference>
<reference evidence="3" key="1">
    <citation type="submission" date="2022-07" db="EMBL/GenBank/DDBJ databases">
        <title>Fungi with potential for degradation of polypropylene.</title>
        <authorList>
            <person name="Gostincar C."/>
        </authorList>
    </citation>
    <scope>NUCLEOTIDE SEQUENCE</scope>
    <source>
        <strain evidence="3">EXF-13287</strain>
    </source>
</reference>
<dbReference type="Pfam" id="PF03932">
    <property type="entry name" value="CutC"/>
    <property type="match status" value="1"/>
</dbReference>
<keyword evidence="4" id="KW-1185">Reference proteome</keyword>
<dbReference type="EMBL" id="JANBVN010000133">
    <property type="protein sequence ID" value="KAJ9139273.1"/>
    <property type="molecule type" value="Genomic_DNA"/>
</dbReference>
<evidence type="ECO:0000256" key="2">
    <source>
        <dbReference type="ARBA" id="ARBA00019014"/>
    </source>
</evidence>
<dbReference type="SUPFAM" id="SSF110395">
    <property type="entry name" value="CutC-like"/>
    <property type="match status" value="1"/>
</dbReference>
<evidence type="ECO:0000256" key="1">
    <source>
        <dbReference type="ARBA" id="ARBA00007768"/>
    </source>
</evidence>